<dbReference type="InterPro" id="IPR009875">
    <property type="entry name" value="PilZ_domain"/>
</dbReference>
<protein>
    <recommendedName>
        <fullName evidence="1">PilZ domain-containing protein</fullName>
    </recommendedName>
</protein>
<dbReference type="Proteomes" id="UP000283469">
    <property type="component" value="Unassembled WGS sequence"/>
</dbReference>
<evidence type="ECO:0000313" key="3">
    <source>
        <dbReference type="Proteomes" id="UP000283469"/>
    </source>
</evidence>
<reference evidence="2 3" key="1">
    <citation type="submission" date="2018-08" db="EMBL/GenBank/DDBJ databases">
        <title>Sphingobium sp. EO9.</title>
        <authorList>
            <person name="Park Y."/>
            <person name="Kim K.H."/>
            <person name="Jeon C.O."/>
        </authorList>
    </citation>
    <scope>NUCLEOTIDE SEQUENCE [LARGE SCALE GENOMIC DNA]</scope>
    <source>
        <strain evidence="2 3">EO9</strain>
    </source>
</reference>
<dbReference type="GO" id="GO:0035438">
    <property type="term" value="F:cyclic-di-GMP binding"/>
    <property type="evidence" value="ECO:0007669"/>
    <property type="project" value="InterPro"/>
</dbReference>
<organism evidence="2 3">
    <name type="scientific">Sphingobium terrigena</name>
    <dbReference type="NCBI Taxonomy" id="2304063"/>
    <lineage>
        <taxon>Bacteria</taxon>
        <taxon>Pseudomonadati</taxon>
        <taxon>Pseudomonadota</taxon>
        <taxon>Alphaproteobacteria</taxon>
        <taxon>Sphingomonadales</taxon>
        <taxon>Sphingomonadaceae</taxon>
        <taxon>Sphingobium</taxon>
    </lineage>
</organism>
<keyword evidence="3" id="KW-1185">Reference proteome</keyword>
<comment type="caution">
    <text evidence="2">The sequence shown here is derived from an EMBL/GenBank/DDBJ whole genome shotgun (WGS) entry which is preliminary data.</text>
</comment>
<dbReference type="Pfam" id="PF07238">
    <property type="entry name" value="PilZ"/>
    <property type="match status" value="1"/>
</dbReference>
<gene>
    <name evidence="2" type="ORF">D0Z70_23590</name>
</gene>
<dbReference type="OrthoDB" id="7929489at2"/>
<dbReference type="RefSeq" id="WP_119750590.1">
    <property type="nucleotide sequence ID" value="NZ_QVRA01000049.1"/>
</dbReference>
<sequence length="208" mass="22889">MATNMNTGLGRTDVRRVDQVCDARLATVNRIARLVVDGETGLARLHRLSNAAVELSSIMILQIGHIIQVDLSETISKRATVVASDNDRHTLLFQHQIDCAELLRELVAEARSARARPLRLTTPATPAVGRSTNGLHQLELGNISQRGMMVRHNGSFQEGLRVWVQLPNGRECRGVVRWAKDEFAGLELIDILSVNELGAISELGRGMN</sequence>
<proteinExistence type="predicted"/>
<name>A0A418YJE0_9SPHN</name>
<feature type="domain" description="PilZ" evidence="1">
    <location>
        <begin position="123"/>
        <end position="190"/>
    </location>
</feature>
<accession>A0A418YJE0</accession>
<evidence type="ECO:0000259" key="1">
    <source>
        <dbReference type="Pfam" id="PF07238"/>
    </source>
</evidence>
<dbReference type="AlphaFoldDB" id="A0A418YJE0"/>
<evidence type="ECO:0000313" key="2">
    <source>
        <dbReference type="EMBL" id="RJG51086.1"/>
    </source>
</evidence>
<dbReference type="EMBL" id="QVRA01000049">
    <property type="protein sequence ID" value="RJG51086.1"/>
    <property type="molecule type" value="Genomic_DNA"/>
</dbReference>